<dbReference type="EnsemblPlants" id="AVESA.00010b.r2.7AG1226550.1">
    <property type="protein sequence ID" value="AVESA.00010b.r2.7AG1226550.1.CDS.1"/>
    <property type="gene ID" value="AVESA.00010b.r2.7AG1226550"/>
</dbReference>
<dbReference type="Proteomes" id="UP001732700">
    <property type="component" value="Chromosome 7A"/>
</dbReference>
<reference evidence="1" key="1">
    <citation type="submission" date="2021-05" db="EMBL/GenBank/DDBJ databases">
        <authorList>
            <person name="Scholz U."/>
            <person name="Mascher M."/>
            <person name="Fiebig A."/>
        </authorList>
    </citation>
    <scope>NUCLEOTIDE SEQUENCE [LARGE SCALE GENOMIC DNA]</scope>
</reference>
<reference evidence="1" key="2">
    <citation type="submission" date="2025-09" db="UniProtKB">
        <authorList>
            <consortium name="EnsemblPlants"/>
        </authorList>
    </citation>
    <scope>IDENTIFICATION</scope>
</reference>
<sequence>MLSLLQTTEPVNHTSRHVGRACQLMGAKLPAAVPLSQVAKLGSLLLLFLLAPLVPSFLRVPYFYLLFNVIVLGLGIQAGLLRGGGSVITASSAPRADETRHRSSSDQADTPISIGASPFQQRARSIQPNVHVEQKAVAGDPVASAFGASNIIDLKTKTKEVVLTLMKKVPSTASIFFLSALNGGQVGGEEQAYEEEKEEGPKVDVDGDVTMSRQELFANTERFIGMFRKQLRMEKQ</sequence>
<evidence type="ECO:0000313" key="2">
    <source>
        <dbReference type="Proteomes" id="UP001732700"/>
    </source>
</evidence>
<accession>A0ACD5ZWQ0</accession>
<proteinExistence type="predicted"/>
<keyword evidence="2" id="KW-1185">Reference proteome</keyword>
<evidence type="ECO:0000313" key="1">
    <source>
        <dbReference type="EnsemblPlants" id="AVESA.00010b.r2.7AG1226550.1.CDS.1"/>
    </source>
</evidence>
<organism evidence="1 2">
    <name type="scientific">Avena sativa</name>
    <name type="common">Oat</name>
    <dbReference type="NCBI Taxonomy" id="4498"/>
    <lineage>
        <taxon>Eukaryota</taxon>
        <taxon>Viridiplantae</taxon>
        <taxon>Streptophyta</taxon>
        <taxon>Embryophyta</taxon>
        <taxon>Tracheophyta</taxon>
        <taxon>Spermatophyta</taxon>
        <taxon>Magnoliopsida</taxon>
        <taxon>Liliopsida</taxon>
        <taxon>Poales</taxon>
        <taxon>Poaceae</taxon>
        <taxon>BOP clade</taxon>
        <taxon>Pooideae</taxon>
        <taxon>Poodae</taxon>
        <taxon>Poeae</taxon>
        <taxon>Poeae Chloroplast Group 1 (Aveneae type)</taxon>
        <taxon>Aveninae</taxon>
        <taxon>Avena</taxon>
    </lineage>
</organism>
<name>A0ACD5ZWQ0_AVESA</name>
<protein>
    <submittedName>
        <fullName evidence="1">Uncharacterized protein</fullName>
    </submittedName>
</protein>